<protein>
    <recommendedName>
        <fullName evidence="10">Alpha-1,3-glucosyltransferase</fullName>
        <ecNumber evidence="10">2.4.1.-</ecNumber>
    </recommendedName>
</protein>
<feature type="transmembrane region" description="Helical" evidence="10">
    <location>
        <begin position="348"/>
        <end position="367"/>
    </location>
</feature>
<dbReference type="EMBL" id="JH992996">
    <property type="protein sequence ID" value="EKX46050.1"/>
    <property type="molecule type" value="Genomic_DNA"/>
</dbReference>
<keyword evidence="9 10" id="KW-0472">Membrane</keyword>
<gene>
    <name evidence="11" type="ORF">GUITHDRAFT_108085</name>
</gene>
<evidence type="ECO:0000256" key="7">
    <source>
        <dbReference type="ARBA" id="ARBA00022824"/>
    </source>
</evidence>
<dbReference type="GO" id="GO:0006487">
    <property type="term" value="P:protein N-linked glycosylation"/>
    <property type="evidence" value="ECO:0007669"/>
    <property type="project" value="TreeGrafter"/>
</dbReference>
<evidence type="ECO:0000256" key="8">
    <source>
        <dbReference type="ARBA" id="ARBA00022989"/>
    </source>
</evidence>
<keyword evidence="7 10" id="KW-0256">Endoplasmic reticulum</keyword>
<dbReference type="KEGG" id="gtt:GUITHDRAFT_108085"/>
<name>L1JD67_GUITC</name>
<dbReference type="Pfam" id="PF03155">
    <property type="entry name" value="Alg6_Alg8"/>
    <property type="match status" value="1"/>
</dbReference>
<dbReference type="InterPro" id="IPR004856">
    <property type="entry name" value="Glyco_trans_ALG6/ALG8"/>
</dbReference>
<feature type="transmembrane region" description="Helical" evidence="10">
    <location>
        <begin position="174"/>
        <end position="193"/>
    </location>
</feature>
<comment type="subcellular location">
    <subcellularLocation>
        <location evidence="1 10">Endoplasmic reticulum membrane</location>
        <topology evidence="1 10">Multi-pass membrane protein</topology>
    </subcellularLocation>
</comment>
<evidence type="ECO:0000256" key="5">
    <source>
        <dbReference type="ARBA" id="ARBA00022679"/>
    </source>
</evidence>
<dbReference type="GeneID" id="17302628"/>
<reference evidence="11 13" key="1">
    <citation type="journal article" date="2012" name="Nature">
        <title>Algal genomes reveal evolutionary mosaicism and the fate of nucleomorphs.</title>
        <authorList>
            <consortium name="DOE Joint Genome Institute"/>
            <person name="Curtis B.A."/>
            <person name="Tanifuji G."/>
            <person name="Burki F."/>
            <person name="Gruber A."/>
            <person name="Irimia M."/>
            <person name="Maruyama S."/>
            <person name="Arias M.C."/>
            <person name="Ball S.G."/>
            <person name="Gile G.H."/>
            <person name="Hirakawa Y."/>
            <person name="Hopkins J.F."/>
            <person name="Kuo A."/>
            <person name="Rensing S.A."/>
            <person name="Schmutz J."/>
            <person name="Symeonidi A."/>
            <person name="Elias M."/>
            <person name="Eveleigh R.J."/>
            <person name="Herman E.K."/>
            <person name="Klute M.J."/>
            <person name="Nakayama T."/>
            <person name="Obornik M."/>
            <person name="Reyes-Prieto A."/>
            <person name="Armbrust E.V."/>
            <person name="Aves S.J."/>
            <person name="Beiko R.G."/>
            <person name="Coutinho P."/>
            <person name="Dacks J.B."/>
            <person name="Durnford D.G."/>
            <person name="Fast N.M."/>
            <person name="Green B.R."/>
            <person name="Grisdale C.J."/>
            <person name="Hempel F."/>
            <person name="Henrissat B."/>
            <person name="Hoppner M.P."/>
            <person name="Ishida K."/>
            <person name="Kim E."/>
            <person name="Koreny L."/>
            <person name="Kroth P.G."/>
            <person name="Liu Y."/>
            <person name="Malik S.B."/>
            <person name="Maier U.G."/>
            <person name="McRose D."/>
            <person name="Mock T."/>
            <person name="Neilson J.A."/>
            <person name="Onodera N.T."/>
            <person name="Poole A.M."/>
            <person name="Pritham E.J."/>
            <person name="Richards T.A."/>
            <person name="Rocap G."/>
            <person name="Roy S.W."/>
            <person name="Sarai C."/>
            <person name="Schaack S."/>
            <person name="Shirato S."/>
            <person name="Slamovits C.H."/>
            <person name="Spencer D.F."/>
            <person name="Suzuki S."/>
            <person name="Worden A.Z."/>
            <person name="Zauner S."/>
            <person name="Barry K."/>
            <person name="Bell C."/>
            <person name="Bharti A.K."/>
            <person name="Crow J.A."/>
            <person name="Grimwood J."/>
            <person name="Kramer R."/>
            <person name="Lindquist E."/>
            <person name="Lucas S."/>
            <person name="Salamov A."/>
            <person name="McFadden G.I."/>
            <person name="Lane C.E."/>
            <person name="Keeling P.J."/>
            <person name="Gray M.W."/>
            <person name="Grigoriev I.V."/>
            <person name="Archibald J.M."/>
        </authorList>
    </citation>
    <scope>NUCLEOTIDE SEQUENCE</scope>
    <source>
        <strain evidence="11 13">CCMP2712</strain>
    </source>
</reference>
<dbReference type="HOGENOM" id="CLU_022045_2_0_1"/>
<comment type="pathway">
    <text evidence="2 10">Protein modification; protein glycosylation.</text>
</comment>
<dbReference type="GO" id="GO:0005789">
    <property type="term" value="C:endoplasmic reticulum membrane"/>
    <property type="evidence" value="ECO:0007669"/>
    <property type="project" value="UniProtKB-SubCell"/>
</dbReference>
<evidence type="ECO:0000256" key="4">
    <source>
        <dbReference type="ARBA" id="ARBA00022676"/>
    </source>
</evidence>
<feature type="transmembrane region" description="Helical" evidence="10">
    <location>
        <begin position="147"/>
        <end position="167"/>
    </location>
</feature>
<keyword evidence="6 10" id="KW-0812">Transmembrane</keyword>
<keyword evidence="8 10" id="KW-1133">Transmembrane helix</keyword>
<dbReference type="OrthoDB" id="1689333at2759"/>
<dbReference type="PANTHER" id="PTHR12413:SF2">
    <property type="entry name" value="DOLICHYL PYROPHOSPHATE GLC1MAN9GLCNAC2 ALPHA-1,3-GLUCOSYLTRANSFERASE-RELATED"/>
    <property type="match status" value="1"/>
</dbReference>
<reference evidence="13" key="2">
    <citation type="submission" date="2012-11" db="EMBL/GenBank/DDBJ databases">
        <authorList>
            <person name="Kuo A."/>
            <person name="Curtis B.A."/>
            <person name="Tanifuji G."/>
            <person name="Burki F."/>
            <person name="Gruber A."/>
            <person name="Irimia M."/>
            <person name="Maruyama S."/>
            <person name="Arias M.C."/>
            <person name="Ball S.G."/>
            <person name="Gile G.H."/>
            <person name="Hirakawa Y."/>
            <person name="Hopkins J.F."/>
            <person name="Rensing S.A."/>
            <person name="Schmutz J."/>
            <person name="Symeonidi A."/>
            <person name="Elias M."/>
            <person name="Eveleigh R.J."/>
            <person name="Herman E.K."/>
            <person name="Klute M.J."/>
            <person name="Nakayama T."/>
            <person name="Obornik M."/>
            <person name="Reyes-Prieto A."/>
            <person name="Armbrust E.V."/>
            <person name="Aves S.J."/>
            <person name="Beiko R.G."/>
            <person name="Coutinho P."/>
            <person name="Dacks J.B."/>
            <person name="Durnford D.G."/>
            <person name="Fast N.M."/>
            <person name="Green B.R."/>
            <person name="Grisdale C."/>
            <person name="Hempe F."/>
            <person name="Henrissat B."/>
            <person name="Hoppner M.P."/>
            <person name="Ishida K.-I."/>
            <person name="Kim E."/>
            <person name="Koreny L."/>
            <person name="Kroth P.G."/>
            <person name="Liu Y."/>
            <person name="Malik S.-B."/>
            <person name="Maier U.G."/>
            <person name="McRose D."/>
            <person name="Mock T."/>
            <person name="Neilson J.A."/>
            <person name="Onodera N.T."/>
            <person name="Poole A.M."/>
            <person name="Pritham E.J."/>
            <person name="Richards T.A."/>
            <person name="Rocap G."/>
            <person name="Roy S.W."/>
            <person name="Sarai C."/>
            <person name="Schaack S."/>
            <person name="Shirato S."/>
            <person name="Slamovits C.H."/>
            <person name="Spencer D.F."/>
            <person name="Suzuki S."/>
            <person name="Worden A.Z."/>
            <person name="Zauner S."/>
            <person name="Barry K."/>
            <person name="Bell C."/>
            <person name="Bharti A.K."/>
            <person name="Crow J.A."/>
            <person name="Grimwood J."/>
            <person name="Kramer R."/>
            <person name="Lindquist E."/>
            <person name="Lucas S."/>
            <person name="Salamov A."/>
            <person name="McFadden G.I."/>
            <person name="Lane C.E."/>
            <person name="Keeling P.J."/>
            <person name="Gray M.W."/>
            <person name="Grigoriev I.V."/>
            <person name="Archibald J.M."/>
        </authorList>
    </citation>
    <scope>NUCLEOTIDE SEQUENCE</scope>
    <source>
        <strain evidence="13">CCMP2712</strain>
    </source>
</reference>
<evidence type="ECO:0000313" key="12">
    <source>
        <dbReference type="EnsemblProtists" id="EKX46050"/>
    </source>
</evidence>
<feature type="transmembrane region" description="Helical" evidence="10">
    <location>
        <begin position="318"/>
        <end position="336"/>
    </location>
</feature>
<evidence type="ECO:0000313" key="11">
    <source>
        <dbReference type="EMBL" id="EKX46050.1"/>
    </source>
</evidence>
<keyword evidence="13" id="KW-1185">Reference proteome</keyword>
<dbReference type="AlphaFoldDB" id="L1JD67"/>
<evidence type="ECO:0000256" key="1">
    <source>
        <dbReference type="ARBA" id="ARBA00004477"/>
    </source>
</evidence>
<evidence type="ECO:0000256" key="10">
    <source>
        <dbReference type="RuleBase" id="RU363110"/>
    </source>
</evidence>
<keyword evidence="5 10" id="KW-0808">Transferase</keyword>
<evidence type="ECO:0000256" key="2">
    <source>
        <dbReference type="ARBA" id="ARBA00004922"/>
    </source>
</evidence>
<dbReference type="eggNOG" id="KOG2576">
    <property type="taxonomic scope" value="Eukaryota"/>
</dbReference>
<dbReference type="RefSeq" id="XP_005833030.1">
    <property type="nucleotide sequence ID" value="XM_005832973.1"/>
</dbReference>
<evidence type="ECO:0000256" key="9">
    <source>
        <dbReference type="ARBA" id="ARBA00023136"/>
    </source>
</evidence>
<dbReference type="OMA" id="YLAPPFG"/>
<dbReference type="PANTHER" id="PTHR12413">
    <property type="entry name" value="DOLICHYL GLYCOSYLTRANSFERASE"/>
    <property type="match status" value="1"/>
</dbReference>
<dbReference type="GO" id="GO:0042283">
    <property type="term" value="F:dolichyl pyrophosphate Glc1Man9GlcNAc2 alpha-1,3-glucosyltransferase activity"/>
    <property type="evidence" value="ECO:0007669"/>
    <property type="project" value="TreeGrafter"/>
</dbReference>
<comment type="similarity">
    <text evidence="3 10">Belongs to the ALG6/ALG8 glucosyltransferase family.</text>
</comment>
<proteinExistence type="inferred from homology"/>
<feature type="transmembrane region" description="Helical" evidence="10">
    <location>
        <begin position="199"/>
        <end position="223"/>
    </location>
</feature>
<dbReference type="STRING" id="905079.L1JD67"/>
<feature type="transmembrane region" description="Helical" evidence="10">
    <location>
        <begin position="12"/>
        <end position="34"/>
    </location>
</feature>
<dbReference type="EnsemblProtists" id="EKX46050">
    <property type="protein sequence ID" value="EKX46050"/>
    <property type="gene ID" value="GUITHDRAFT_108085"/>
</dbReference>
<dbReference type="EC" id="2.4.1.-" evidence="10"/>
<feature type="transmembrane region" description="Helical" evidence="10">
    <location>
        <begin position="110"/>
        <end position="127"/>
    </location>
</feature>
<comment type="caution">
    <text evidence="10">Lacks conserved residue(s) required for the propagation of feature annotation.</text>
</comment>
<evidence type="ECO:0000256" key="3">
    <source>
        <dbReference type="ARBA" id="ARBA00008715"/>
    </source>
</evidence>
<accession>L1JD67</accession>
<dbReference type="PaxDb" id="55529-EKX46050"/>
<evidence type="ECO:0000256" key="6">
    <source>
        <dbReference type="ARBA" id="ARBA00022692"/>
    </source>
</evidence>
<sequence>MEHPRSAESGRSMVQVVLIWVSAMIVKSLAFWSYRSTDFEVHRNWLAITSSLPISKWYFEDTSEWTLDYPPLFGWFEKFLSLFAVHADAKMLDIKSLNYDSDRTIFFQRSTVLLTEILLLLAVLHYVGSFPYTSRFASSRNAFALDANQASLSIVILAAVNAGLFITDHVHFQYNGMLLGLLLLSISCISNGQDLLGSFLFAVLVNMKHLYLSLAPAYFVYLLRHHCISPHPRSSLLLLLVSVAHHRVIKIFQRLFPFGRGLCHAYWAPNVWVAYNLVDKALLKVLGTRGNNVVSQGSMTGGLVGDQLHVWLPTVTPGLTILLSLLAMAPALVMVWSASRGPRSRLEFIHLIAYCSLASFLFGYHVHEKAVLNATLPMLLLAPLSQKHAE</sequence>
<evidence type="ECO:0000313" key="13">
    <source>
        <dbReference type="Proteomes" id="UP000011087"/>
    </source>
</evidence>
<organism evidence="11">
    <name type="scientific">Guillardia theta (strain CCMP2712)</name>
    <name type="common">Cryptophyte</name>
    <dbReference type="NCBI Taxonomy" id="905079"/>
    <lineage>
        <taxon>Eukaryota</taxon>
        <taxon>Cryptophyceae</taxon>
        <taxon>Pyrenomonadales</taxon>
        <taxon>Geminigeraceae</taxon>
        <taxon>Guillardia</taxon>
    </lineage>
</organism>
<dbReference type="UniPathway" id="UPA00378"/>
<keyword evidence="4 10" id="KW-0328">Glycosyltransferase</keyword>
<reference evidence="12" key="3">
    <citation type="submission" date="2015-06" db="UniProtKB">
        <authorList>
            <consortium name="EnsemblProtists"/>
        </authorList>
    </citation>
    <scope>IDENTIFICATION</scope>
</reference>
<dbReference type="Proteomes" id="UP000011087">
    <property type="component" value="Unassembled WGS sequence"/>
</dbReference>